<evidence type="ECO:0000313" key="4">
    <source>
        <dbReference type="Proteomes" id="UP000677054"/>
    </source>
</evidence>
<organism evidence="3">
    <name type="scientific">Darwinula stevensoni</name>
    <dbReference type="NCBI Taxonomy" id="69355"/>
    <lineage>
        <taxon>Eukaryota</taxon>
        <taxon>Metazoa</taxon>
        <taxon>Ecdysozoa</taxon>
        <taxon>Arthropoda</taxon>
        <taxon>Crustacea</taxon>
        <taxon>Oligostraca</taxon>
        <taxon>Ostracoda</taxon>
        <taxon>Podocopa</taxon>
        <taxon>Podocopida</taxon>
        <taxon>Darwinulocopina</taxon>
        <taxon>Darwinuloidea</taxon>
        <taxon>Darwinulidae</taxon>
        <taxon>Darwinula</taxon>
    </lineage>
</organism>
<dbReference type="EMBL" id="LR899671">
    <property type="protein sequence ID" value="CAD7241604.1"/>
    <property type="molecule type" value="Genomic_DNA"/>
</dbReference>
<proteinExistence type="predicted"/>
<keyword evidence="4" id="KW-1185">Reference proteome</keyword>
<dbReference type="Gene3D" id="3.40.33.10">
    <property type="entry name" value="CAP"/>
    <property type="match status" value="2"/>
</dbReference>
<accession>A0A7R9A3K6</accession>
<dbReference type="EMBL" id="CAJPEV010000154">
    <property type="protein sequence ID" value="CAG0881495.1"/>
    <property type="molecule type" value="Genomic_DNA"/>
</dbReference>
<feature type="region of interest" description="Disordered" evidence="1">
    <location>
        <begin position="311"/>
        <end position="337"/>
    </location>
</feature>
<name>A0A7R9A3K6_9CRUS</name>
<evidence type="ECO:0000256" key="1">
    <source>
        <dbReference type="SAM" id="MobiDB-lite"/>
    </source>
</evidence>
<protein>
    <recommendedName>
        <fullName evidence="2">SCP domain-containing protein</fullName>
    </recommendedName>
</protein>
<reference evidence="3" key="1">
    <citation type="submission" date="2020-11" db="EMBL/GenBank/DDBJ databases">
        <authorList>
            <person name="Tran Van P."/>
        </authorList>
    </citation>
    <scope>NUCLEOTIDE SEQUENCE</scope>
</reference>
<dbReference type="GO" id="GO:0005576">
    <property type="term" value="C:extracellular region"/>
    <property type="evidence" value="ECO:0007669"/>
    <property type="project" value="InterPro"/>
</dbReference>
<dbReference type="InterPro" id="IPR001283">
    <property type="entry name" value="CRISP-related"/>
</dbReference>
<dbReference type="SUPFAM" id="SSF55797">
    <property type="entry name" value="PR-1-like"/>
    <property type="match status" value="2"/>
</dbReference>
<dbReference type="PRINTS" id="PR00837">
    <property type="entry name" value="V5TPXLIKE"/>
</dbReference>
<dbReference type="PROSITE" id="PS01009">
    <property type="entry name" value="CRISP_1"/>
    <property type="match status" value="1"/>
</dbReference>
<evidence type="ECO:0000313" key="3">
    <source>
        <dbReference type="EMBL" id="CAD7241604.1"/>
    </source>
</evidence>
<feature type="domain" description="SCP" evidence="2">
    <location>
        <begin position="172"/>
        <end position="310"/>
    </location>
</feature>
<dbReference type="PANTHER" id="PTHR10334">
    <property type="entry name" value="CYSTEINE-RICH SECRETORY PROTEIN-RELATED"/>
    <property type="match status" value="1"/>
</dbReference>
<dbReference type="SMART" id="SM00198">
    <property type="entry name" value="SCP"/>
    <property type="match status" value="2"/>
</dbReference>
<dbReference type="AlphaFoldDB" id="A0A7R9A3K6"/>
<dbReference type="InterPro" id="IPR014044">
    <property type="entry name" value="CAP_dom"/>
</dbReference>
<dbReference type="FunFam" id="3.40.33.10:FF:000002">
    <property type="entry name" value="Golgi-associated plant pathogenesis-related protein 1"/>
    <property type="match status" value="1"/>
</dbReference>
<gene>
    <name evidence="3" type="ORF">DSTB1V02_LOCUS1590</name>
</gene>
<feature type="compositionally biased region" description="Low complexity" evidence="1">
    <location>
        <begin position="322"/>
        <end position="337"/>
    </location>
</feature>
<evidence type="ECO:0000259" key="2">
    <source>
        <dbReference type="SMART" id="SM00198"/>
    </source>
</evidence>
<sequence length="337" mass="38167">MSSESEVTFAEEVLRYHNEYRALHGSAPLCLHEEINEYSQTWAKHLANLNQGMMHRKDVGRKDGREYGENLYSYWSTEGDPVEARDVVDAWYNEIELFDFGQSGTDETGHFTQLVWTRSRRMGVGRAQANDGQTWYVVCNYDPPGNFSGYYTYCVPRPLSQTGGKVVCREPDFESGMLEQHNIHRRNHGSPPLRLDRELSRHSQEWAEKLAEEDQGMRHRPREKLGVNLFKLKSSAPGCPIIPKDIVDFWYNRISSFNFQNPERNPLSTRSATQVIWKESELLGVGSALTKDGKSCYVVALYDPPGNITGRFSPNVLPPTNSSDSGSSSARSTSSTA</sequence>
<dbReference type="InterPro" id="IPR034113">
    <property type="entry name" value="SCP_GAPR1-like"/>
</dbReference>
<dbReference type="InterPro" id="IPR035940">
    <property type="entry name" value="CAP_sf"/>
</dbReference>
<dbReference type="CDD" id="cd05382">
    <property type="entry name" value="CAP_GAPR1-like"/>
    <property type="match status" value="2"/>
</dbReference>
<dbReference type="InterPro" id="IPR018244">
    <property type="entry name" value="Allrgn_V5/Tpx1_CS"/>
</dbReference>
<dbReference type="OrthoDB" id="337038at2759"/>
<dbReference type="Pfam" id="PF00188">
    <property type="entry name" value="CAP"/>
    <property type="match status" value="2"/>
</dbReference>
<dbReference type="PROSITE" id="PS01010">
    <property type="entry name" value="CRISP_2"/>
    <property type="match status" value="1"/>
</dbReference>
<feature type="domain" description="SCP" evidence="2">
    <location>
        <begin position="8"/>
        <end position="149"/>
    </location>
</feature>
<dbReference type="Proteomes" id="UP000677054">
    <property type="component" value="Unassembled WGS sequence"/>
</dbReference>